<keyword evidence="6 12" id="KW-0479">Metal-binding</keyword>
<feature type="domain" description="NADH:ubiquinone oxidoreductase-like 20kDa subunit" evidence="13">
    <location>
        <begin position="50"/>
        <end position="205"/>
    </location>
</feature>
<keyword evidence="8" id="KW-0574">Periplasm</keyword>
<feature type="binding site" evidence="12">
    <location>
        <position position="50"/>
    </location>
    <ligand>
        <name>[4Fe-4S] cluster</name>
        <dbReference type="ChEBI" id="CHEBI:49883"/>
        <label>1</label>
    </ligand>
</feature>
<dbReference type="Gene3D" id="3.40.50.700">
    <property type="entry name" value="NADH:ubiquinone oxidoreductase-like, 20kDa subunit"/>
    <property type="match status" value="1"/>
</dbReference>
<comment type="subunit">
    <text evidence="4">Heterodimer of a large and a small subunit.</text>
</comment>
<dbReference type="RefSeq" id="WP_069858966.1">
    <property type="nucleotide sequence ID" value="NZ_BDFE01000016.1"/>
</dbReference>
<comment type="subcellular location">
    <subcellularLocation>
        <location evidence="2">Periplasm</location>
    </subcellularLocation>
</comment>
<dbReference type="GO" id="GO:0044569">
    <property type="term" value="C:[Ni-Fe] hydrogenase complex"/>
    <property type="evidence" value="ECO:0007669"/>
    <property type="project" value="TreeGrafter"/>
</dbReference>
<dbReference type="NCBIfam" id="TIGR00391">
    <property type="entry name" value="hydA"/>
    <property type="match status" value="1"/>
</dbReference>
<dbReference type="Proteomes" id="UP000095200">
    <property type="component" value="Unassembled WGS sequence"/>
</dbReference>
<dbReference type="NCBIfam" id="NF045520">
    <property type="entry name" value="H2_NiFeSe_small"/>
    <property type="match status" value="1"/>
</dbReference>
<dbReference type="GO" id="GO:0051539">
    <property type="term" value="F:4 iron, 4 sulfur cluster binding"/>
    <property type="evidence" value="ECO:0007669"/>
    <property type="project" value="UniProtKB-KW"/>
</dbReference>
<dbReference type="OrthoDB" id="9766729at2"/>
<keyword evidence="16" id="KW-1185">Reference proteome</keyword>
<evidence type="ECO:0000259" key="14">
    <source>
        <dbReference type="Pfam" id="PF14720"/>
    </source>
</evidence>
<feature type="binding site" evidence="12">
    <location>
        <position position="258"/>
    </location>
    <ligand>
        <name>[4Fe-4S] cluster</name>
        <dbReference type="ChEBI" id="CHEBI:49883"/>
        <label>2</label>
    </ligand>
</feature>
<evidence type="ECO:0000256" key="7">
    <source>
        <dbReference type="ARBA" id="ARBA00022729"/>
    </source>
</evidence>
<protein>
    <submittedName>
        <fullName evidence="15">Iron hydrogenase</fullName>
    </submittedName>
</protein>
<evidence type="ECO:0000256" key="9">
    <source>
        <dbReference type="ARBA" id="ARBA00023002"/>
    </source>
</evidence>
<dbReference type="Gene3D" id="4.10.480.10">
    <property type="entry name" value="Cytochrome-c3 hydrogenase, C-terminal domain"/>
    <property type="match status" value="1"/>
</dbReference>
<dbReference type="GO" id="GO:0042597">
    <property type="term" value="C:periplasmic space"/>
    <property type="evidence" value="ECO:0007669"/>
    <property type="project" value="UniProtKB-SubCell"/>
</dbReference>
<comment type="cofactor">
    <cofactor evidence="1">
        <name>[4Fe-4S] cluster</name>
        <dbReference type="ChEBI" id="CHEBI:49883"/>
    </cofactor>
</comment>
<feature type="binding site" evidence="12">
    <location>
        <position position="294"/>
    </location>
    <ligand>
        <name>[3Fe-4S] cluster</name>
        <dbReference type="ChEBI" id="CHEBI:21137"/>
    </ligand>
</feature>
<evidence type="ECO:0000313" key="16">
    <source>
        <dbReference type="Proteomes" id="UP000095200"/>
    </source>
</evidence>
<evidence type="ECO:0000256" key="2">
    <source>
        <dbReference type="ARBA" id="ARBA00004418"/>
    </source>
</evidence>
<evidence type="ECO:0000256" key="8">
    <source>
        <dbReference type="ARBA" id="ARBA00022764"/>
    </source>
</evidence>
<dbReference type="STRING" id="1592317.DPF_1652"/>
<feature type="binding site" evidence="12">
    <location>
        <position position="264"/>
    </location>
    <ligand>
        <name>[4Fe-4S] cluster</name>
        <dbReference type="ChEBI" id="CHEBI:49883"/>
        <label>2</label>
    </ligand>
</feature>
<proteinExistence type="inferred from homology"/>
<dbReference type="AlphaFoldDB" id="A0A194AHY0"/>
<comment type="caution">
    <text evidence="15">The sequence shown here is derived from an EMBL/GenBank/DDBJ whole genome shotgun (WGS) entry which is preliminary data.</text>
</comment>
<feature type="binding site" evidence="12">
    <location>
        <position position="53"/>
    </location>
    <ligand>
        <name>[4Fe-4S] cluster</name>
        <dbReference type="ChEBI" id="CHEBI:49883"/>
        <label>1</label>
    </ligand>
</feature>
<dbReference type="GO" id="GO:0009055">
    <property type="term" value="F:electron transfer activity"/>
    <property type="evidence" value="ECO:0007669"/>
    <property type="project" value="TreeGrafter"/>
</dbReference>
<dbReference type="InterPro" id="IPR027394">
    <property type="entry name" value="Cytochrome-c3_hydrogenase_C"/>
</dbReference>
<dbReference type="GO" id="GO:0046872">
    <property type="term" value="F:metal ion binding"/>
    <property type="evidence" value="ECO:0007669"/>
    <property type="project" value="UniProtKB-KW"/>
</dbReference>
<evidence type="ECO:0000256" key="10">
    <source>
        <dbReference type="ARBA" id="ARBA00023004"/>
    </source>
</evidence>
<feature type="binding site" evidence="12">
    <location>
        <position position="291"/>
    </location>
    <ligand>
        <name>[3Fe-4S] cluster</name>
        <dbReference type="ChEBI" id="CHEBI:21137"/>
    </ligand>
</feature>
<comment type="similarity">
    <text evidence="3">Belongs to the [NiFe]/[NiFeSe] hydrogenase small subunit family.</text>
</comment>
<dbReference type="GO" id="GO:0016020">
    <property type="term" value="C:membrane"/>
    <property type="evidence" value="ECO:0007669"/>
    <property type="project" value="TreeGrafter"/>
</dbReference>
<evidence type="ECO:0000256" key="4">
    <source>
        <dbReference type="ARBA" id="ARBA00011771"/>
    </source>
</evidence>
<keyword evidence="5 12" id="KW-0004">4Fe-4S</keyword>
<feature type="binding site" evidence="12">
    <location>
        <position position="234"/>
    </location>
    <ligand>
        <name>[4Fe-4S] cluster</name>
        <dbReference type="ChEBI" id="CHEBI:49883"/>
        <label>2</label>
    </ligand>
</feature>
<dbReference type="GO" id="GO:0051538">
    <property type="term" value="F:3 iron, 4 sulfur cluster binding"/>
    <property type="evidence" value="ECO:0007669"/>
    <property type="project" value="UniProtKB-KW"/>
</dbReference>
<evidence type="ECO:0000256" key="1">
    <source>
        <dbReference type="ARBA" id="ARBA00001966"/>
    </source>
</evidence>
<evidence type="ECO:0000313" key="15">
    <source>
        <dbReference type="EMBL" id="GAU08933.1"/>
    </source>
</evidence>
<gene>
    <name evidence="15" type="ORF">DPF_1652</name>
</gene>
<sequence length="310" mass="33569">MGLNRREFVKLCSGTVAGLGISQVFNPKVIQAMEEGAKKAPVIWLQGQGCTGCSVSLLNSVHPKIKDVLLKVISLEYHPTVMASEGDMALEHMYEVAEKFQGKFFLLIEGAIPTKADGRYCVVGEKDGHEITMKDLALELGKKSLATVAVGTCAAYGGIPAGEGNLTGATGVKDFFAANGLADKLVVNVPGCPPHPDWMIGTLLAAWQYALGKGPLPELDSDGRPTLFFGENIHENCPFLDKFDNDELADTFMDKDKCRYQIGCKGPNAYADCYKRRWNGGVNWCIENAVCIGCVEPGFPDDMSPFYEEG</sequence>
<dbReference type="InterPro" id="IPR001821">
    <property type="entry name" value="NiFe_hydrogenase_ssu"/>
</dbReference>
<dbReference type="GO" id="GO:0009061">
    <property type="term" value="P:anaerobic respiration"/>
    <property type="evidence" value="ECO:0007669"/>
    <property type="project" value="TreeGrafter"/>
</dbReference>
<dbReference type="Pfam" id="PF01058">
    <property type="entry name" value="Oxidored_q6"/>
    <property type="match status" value="1"/>
</dbReference>
<dbReference type="PRINTS" id="PR00614">
    <property type="entry name" value="NIHGNASESMLL"/>
</dbReference>
<evidence type="ECO:0000256" key="6">
    <source>
        <dbReference type="ARBA" id="ARBA00022723"/>
    </source>
</evidence>
<dbReference type="PIRSF" id="PIRSF000310">
    <property type="entry name" value="NiFe_hyd_ssu"/>
    <property type="match status" value="1"/>
</dbReference>
<keyword evidence="12" id="KW-0003">3Fe-4S</keyword>
<dbReference type="Pfam" id="PF14720">
    <property type="entry name" value="NiFe_hyd_SSU_C"/>
    <property type="match status" value="1"/>
</dbReference>
<feature type="binding site" evidence="12">
    <location>
        <position position="237"/>
    </location>
    <ligand>
        <name>[4Fe-4S] cluster</name>
        <dbReference type="ChEBI" id="CHEBI:49883"/>
        <label>2</label>
    </ligand>
</feature>
<feature type="domain" description="Cytochrome-c3 hydrogenase C-terminal" evidence="14">
    <location>
        <begin position="229"/>
        <end position="307"/>
    </location>
</feature>
<feature type="binding site" evidence="12">
    <location>
        <position position="273"/>
    </location>
    <ligand>
        <name>[3Fe-4S] cluster</name>
        <dbReference type="ChEBI" id="CHEBI:21137"/>
    </ligand>
</feature>
<dbReference type="InterPro" id="IPR037148">
    <property type="entry name" value="NiFe-Hase_small_C_sf"/>
</dbReference>
<dbReference type="InterPro" id="IPR006311">
    <property type="entry name" value="TAT_signal"/>
</dbReference>
<dbReference type="InterPro" id="IPR006137">
    <property type="entry name" value="NADH_UbQ_OxRdtase-like_20kDa"/>
</dbReference>
<organism evidence="15 16">
    <name type="scientific">Desulfoplanes formicivorans</name>
    <dbReference type="NCBI Taxonomy" id="1592317"/>
    <lineage>
        <taxon>Bacteria</taxon>
        <taxon>Pseudomonadati</taxon>
        <taxon>Thermodesulfobacteriota</taxon>
        <taxon>Desulfovibrionia</taxon>
        <taxon>Desulfovibrionales</taxon>
        <taxon>Desulfoplanaceae</taxon>
        <taxon>Desulfoplanes</taxon>
    </lineage>
</organism>
<name>A0A194AHY0_9BACT</name>
<dbReference type="SUPFAM" id="SSF56770">
    <property type="entry name" value="HydA/Nqo6-like"/>
    <property type="match status" value="1"/>
</dbReference>
<keyword evidence="11 12" id="KW-0411">Iron-sulfur</keyword>
<feature type="binding site" evidence="12">
    <location>
        <position position="192"/>
    </location>
    <ligand>
        <name>[4Fe-4S] cluster</name>
        <dbReference type="ChEBI" id="CHEBI:49883"/>
        <label>1</label>
    </ligand>
</feature>
<dbReference type="PROSITE" id="PS51318">
    <property type="entry name" value="TAT"/>
    <property type="match status" value="1"/>
</dbReference>
<evidence type="ECO:0000256" key="3">
    <source>
        <dbReference type="ARBA" id="ARBA00006605"/>
    </source>
</evidence>
<keyword evidence="10 12" id="KW-0408">Iron</keyword>
<dbReference type="GO" id="GO:0009375">
    <property type="term" value="C:ferredoxin hydrogenase complex"/>
    <property type="evidence" value="ECO:0007669"/>
    <property type="project" value="InterPro"/>
</dbReference>
<dbReference type="PANTHER" id="PTHR30013:SF5">
    <property type="entry name" value="HYDROGENASE SMALL SUBUNIT"/>
    <property type="match status" value="1"/>
</dbReference>
<dbReference type="InterPro" id="IPR053622">
    <property type="entry name" value="NiFe/NiFeSe_hyd_small_subunit"/>
</dbReference>
<evidence type="ECO:0000256" key="5">
    <source>
        <dbReference type="ARBA" id="ARBA00022485"/>
    </source>
</evidence>
<dbReference type="EMBL" id="BDFE01000016">
    <property type="protein sequence ID" value="GAU08933.1"/>
    <property type="molecule type" value="Genomic_DNA"/>
</dbReference>
<feature type="binding site" evidence="12">
    <location>
        <position position="153"/>
    </location>
    <ligand>
        <name>[4Fe-4S] cluster</name>
        <dbReference type="ChEBI" id="CHEBI:49883"/>
        <label>1</label>
    </ligand>
</feature>
<reference evidence="16" key="1">
    <citation type="submission" date="2016-06" db="EMBL/GenBank/DDBJ databases">
        <title>Draft genome sequence of Desulfoplanes formicivorans strain Pf12B.</title>
        <authorList>
            <person name="Watanabe M."/>
            <person name="Kojima H."/>
            <person name="Fukui M."/>
        </authorList>
    </citation>
    <scope>NUCLEOTIDE SEQUENCE [LARGE SCALE GENOMIC DNA]</scope>
    <source>
        <strain evidence="16">Pf12B</strain>
    </source>
</reference>
<dbReference type="GO" id="GO:0008901">
    <property type="term" value="F:ferredoxin hydrogenase activity"/>
    <property type="evidence" value="ECO:0007669"/>
    <property type="project" value="InterPro"/>
</dbReference>
<evidence type="ECO:0000256" key="12">
    <source>
        <dbReference type="PIRSR" id="PIRSR000310-1"/>
    </source>
</evidence>
<accession>A0A194AHY0</accession>
<evidence type="ECO:0000256" key="11">
    <source>
        <dbReference type="ARBA" id="ARBA00023014"/>
    </source>
</evidence>
<evidence type="ECO:0000259" key="13">
    <source>
        <dbReference type="Pfam" id="PF01058"/>
    </source>
</evidence>
<dbReference type="PANTHER" id="PTHR30013">
    <property type="entry name" value="NIFE / NIFESE HYDROGENASE SMALL SUBUNIT FAMILY MEMBER"/>
    <property type="match status" value="1"/>
</dbReference>
<keyword evidence="7" id="KW-0732">Signal</keyword>
<dbReference type="InterPro" id="IPR037024">
    <property type="entry name" value="NiFe_Hase_small_N_sf"/>
</dbReference>
<keyword evidence="9" id="KW-0560">Oxidoreductase</keyword>